<feature type="transmembrane region" description="Helical" evidence="1">
    <location>
        <begin position="44"/>
        <end position="63"/>
    </location>
</feature>
<keyword evidence="1" id="KW-0812">Transmembrane</keyword>
<dbReference type="InterPro" id="IPR058208">
    <property type="entry name" value="PACE"/>
</dbReference>
<dbReference type="NCBIfam" id="NF033664">
    <property type="entry name" value="PACE_transport"/>
    <property type="match status" value="1"/>
</dbReference>
<keyword evidence="4" id="KW-1185">Reference proteome</keyword>
<reference evidence="3" key="1">
    <citation type="submission" date="2021-11" db="EMBL/GenBank/DDBJ databases">
        <title>Draft genome sequence of Alcaligenes endophyticus type strain CCUG 75668T.</title>
        <authorList>
            <person name="Salva-Serra F."/>
            <person name="Duran R.E."/>
            <person name="Seeger M."/>
            <person name="Moore E.R.B."/>
            <person name="Jaen-Luchoro D."/>
        </authorList>
    </citation>
    <scope>NUCLEOTIDE SEQUENCE</scope>
    <source>
        <strain evidence="3">CCUG 75668</strain>
    </source>
</reference>
<keyword evidence="1" id="KW-1133">Transmembrane helix</keyword>
<feature type="transmembrane region" description="Helical" evidence="1">
    <location>
        <begin position="111"/>
        <end position="135"/>
    </location>
</feature>
<feature type="transmembrane region" description="Helical" evidence="1">
    <location>
        <begin position="84"/>
        <end position="105"/>
    </location>
</feature>
<feature type="domain" description="Chlorhexidine efflux transporter" evidence="2">
    <location>
        <begin position="10"/>
        <end position="72"/>
    </location>
</feature>
<evidence type="ECO:0000313" key="4">
    <source>
        <dbReference type="Proteomes" id="UP001168613"/>
    </source>
</evidence>
<feature type="transmembrane region" description="Helical" evidence="1">
    <location>
        <begin position="15"/>
        <end position="38"/>
    </location>
</feature>
<organism evidence="3 4">
    <name type="scientific">Alcaligenes endophyticus</name>
    <dbReference type="NCBI Taxonomy" id="1929088"/>
    <lineage>
        <taxon>Bacteria</taxon>
        <taxon>Pseudomonadati</taxon>
        <taxon>Pseudomonadota</taxon>
        <taxon>Betaproteobacteria</taxon>
        <taxon>Burkholderiales</taxon>
        <taxon>Alcaligenaceae</taxon>
        <taxon>Alcaligenes</taxon>
    </lineage>
</organism>
<sequence length="144" mass="16792">MEFTLFTLSPLKRRLVYVALFEFFAILLSTLILMLISGGDAQQSLPVATIVSLIAVIWNFLYNTLFEYLERRLHVLTRTVKVRMVHAVGFEAGLLAFTLPLYMYWYNVGLWMAFTMVAALMIFFLLYTFFFTLLFDKVFTLVRA</sequence>
<dbReference type="RefSeq" id="WP_266123041.1">
    <property type="nucleotide sequence ID" value="NZ_JAJHNU010000003.1"/>
</dbReference>
<dbReference type="EMBL" id="JAJHNU010000003">
    <property type="protein sequence ID" value="MDN4121952.1"/>
    <property type="molecule type" value="Genomic_DNA"/>
</dbReference>
<evidence type="ECO:0000256" key="1">
    <source>
        <dbReference type="SAM" id="Phobius"/>
    </source>
</evidence>
<dbReference type="Proteomes" id="UP001168613">
    <property type="component" value="Unassembled WGS sequence"/>
</dbReference>
<name>A0ABT8EL81_9BURK</name>
<dbReference type="Pfam" id="PF05232">
    <property type="entry name" value="BTP"/>
    <property type="match status" value="2"/>
</dbReference>
<proteinExistence type="predicted"/>
<comment type="caution">
    <text evidence="3">The sequence shown here is derived from an EMBL/GenBank/DDBJ whole genome shotgun (WGS) entry which is preliminary data.</text>
</comment>
<protein>
    <submittedName>
        <fullName evidence="3">PACE efflux transporter</fullName>
    </submittedName>
</protein>
<feature type="domain" description="Chlorhexidine efflux transporter" evidence="2">
    <location>
        <begin position="78"/>
        <end position="140"/>
    </location>
</feature>
<evidence type="ECO:0000259" key="2">
    <source>
        <dbReference type="Pfam" id="PF05232"/>
    </source>
</evidence>
<dbReference type="InterPro" id="IPR007896">
    <property type="entry name" value="BTP_bacteria"/>
</dbReference>
<evidence type="ECO:0000313" key="3">
    <source>
        <dbReference type="EMBL" id="MDN4121952.1"/>
    </source>
</evidence>
<gene>
    <name evidence="3" type="ORF">LMS43_11705</name>
</gene>
<keyword evidence="1" id="KW-0472">Membrane</keyword>
<accession>A0ABT8EL81</accession>